<keyword evidence="9" id="KW-1185">Reference proteome</keyword>
<dbReference type="GO" id="GO:0016020">
    <property type="term" value="C:membrane"/>
    <property type="evidence" value="ECO:0007669"/>
    <property type="project" value="UniProtKB-SubCell"/>
</dbReference>
<dbReference type="InterPro" id="IPR004307">
    <property type="entry name" value="TspO_MBR"/>
</dbReference>
<evidence type="ECO:0000313" key="8">
    <source>
        <dbReference type="EMBL" id="PMB99435.1"/>
    </source>
</evidence>
<evidence type="ECO:0000256" key="5">
    <source>
        <dbReference type="ARBA" id="ARBA00023136"/>
    </source>
</evidence>
<feature type="signal peptide" evidence="7">
    <location>
        <begin position="1"/>
        <end position="19"/>
    </location>
</feature>
<dbReference type="PANTHER" id="PTHR10057">
    <property type="entry name" value="PERIPHERAL-TYPE BENZODIAZEPINE RECEPTOR"/>
    <property type="match status" value="1"/>
</dbReference>
<evidence type="ECO:0000256" key="4">
    <source>
        <dbReference type="ARBA" id="ARBA00022989"/>
    </source>
</evidence>
<dbReference type="Gene3D" id="1.20.1260.100">
    <property type="entry name" value="TspO/MBR protein"/>
    <property type="match status" value="1"/>
</dbReference>
<dbReference type="PANTHER" id="PTHR10057:SF16">
    <property type="entry name" value="PERIPHERAL-TYPE BENZODIAZEPINE RECEPTOR-RELATED"/>
    <property type="match status" value="1"/>
</dbReference>
<dbReference type="CDD" id="cd15904">
    <property type="entry name" value="TSPO_MBR"/>
    <property type="match status" value="1"/>
</dbReference>
<keyword evidence="7" id="KW-0732">Signal</keyword>
<protein>
    <submittedName>
        <fullName evidence="8">TspO protein</fullName>
    </submittedName>
</protein>
<keyword evidence="3 6" id="KW-0812">Transmembrane</keyword>
<evidence type="ECO:0000256" key="6">
    <source>
        <dbReference type="SAM" id="Phobius"/>
    </source>
</evidence>
<accession>A0A2N6PL91</accession>
<dbReference type="Proteomes" id="UP000235703">
    <property type="component" value="Unassembled WGS sequence"/>
</dbReference>
<feature type="chain" id="PRO_5014613927" evidence="7">
    <location>
        <begin position="20"/>
        <end position="158"/>
    </location>
</feature>
<dbReference type="FunFam" id="1.20.1260.100:FF:000001">
    <property type="entry name" value="translocator protein 2"/>
    <property type="match status" value="1"/>
</dbReference>
<sequence length="158" mass="16679">MSRKFLPQLAFTGALTAAAAVAGSVATRAGLDDYDKLDKPDFTPPSEVFPIAWTTLYADIAATTAHALKKARTEKERRRLVGELVFNLGLNAGWSMAFFGGKRRWTATGVAVALTASSVSLARQVGKQEPAAGCALAPYPAWCAFATVLCASVAARND</sequence>
<name>A0A2N6PL91_9MICO</name>
<organism evidence="8 9">
    <name type="scientific">Brevibacterium luteolum</name>
    <dbReference type="NCBI Taxonomy" id="199591"/>
    <lineage>
        <taxon>Bacteria</taxon>
        <taxon>Bacillati</taxon>
        <taxon>Actinomycetota</taxon>
        <taxon>Actinomycetes</taxon>
        <taxon>Micrococcales</taxon>
        <taxon>Brevibacteriaceae</taxon>
        <taxon>Brevibacterium</taxon>
    </lineage>
</organism>
<comment type="caution">
    <text evidence="8">The sequence shown here is derived from an EMBL/GenBank/DDBJ whole genome shotgun (WGS) entry which is preliminary data.</text>
</comment>
<evidence type="ECO:0000256" key="7">
    <source>
        <dbReference type="SAM" id="SignalP"/>
    </source>
</evidence>
<dbReference type="Pfam" id="PF03073">
    <property type="entry name" value="TspO_MBR"/>
    <property type="match status" value="1"/>
</dbReference>
<dbReference type="PIRSF" id="PIRSF005859">
    <property type="entry name" value="PBR"/>
    <property type="match status" value="1"/>
</dbReference>
<evidence type="ECO:0000256" key="3">
    <source>
        <dbReference type="ARBA" id="ARBA00022692"/>
    </source>
</evidence>
<keyword evidence="5 6" id="KW-0472">Membrane</keyword>
<comment type="similarity">
    <text evidence="2">Belongs to the TspO/BZRP family.</text>
</comment>
<keyword evidence="4 6" id="KW-1133">Transmembrane helix</keyword>
<dbReference type="RefSeq" id="WP_102160478.1">
    <property type="nucleotide sequence ID" value="NZ_JALXPL010000011.1"/>
</dbReference>
<reference evidence="8 9" key="1">
    <citation type="submission" date="2017-09" db="EMBL/GenBank/DDBJ databases">
        <title>Bacterial strain isolated from the female urinary microbiota.</title>
        <authorList>
            <person name="Thomas-White K."/>
            <person name="Kumar N."/>
            <person name="Forster S."/>
            <person name="Putonti C."/>
            <person name="Lawley T."/>
            <person name="Wolfe A.J."/>
        </authorList>
    </citation>
    <scope>NUCLEOTIDE SEQUENCE [LARGE SCALE GENOMIC DNA]</scope>
    <source>
        <strain evidence="8 9">UMB0680</strain>
    </source>
</reference>
<dbReference type="OrthoDB" id="9795496at2"/>
<feature type="transmembrane region" description="Helical" evidence="6">
    <location>
        <begin position="50"/>
        <end position="68"/>
    </location>
</feature>
<comment type="subcellular location">
    <subcellularLocation>
        <location evidence="1">Membrane</location>
        <topology evidence="1">Multi-pass membrane protein</topology>
    </subcellularLocation>
</comment>
<gene>
    <name evidence="8" type="ORF">CJ198_02640</name>
</gene>
<evidence type="ECO:0000256" key="1">
    <source>
        <dbReference type="ARBA" id="ARBA00004141"/>
    </source>
</evidence>
<dbReference type="InterPro" id="IPR038330">
    <property type="entry name" value="TspO/MBR-related_sf"/>
</dbReference>
<dbReference type="AlphaFoldDB" id="A0A2N6PL91"/>
<evidence type="ECO:0000313" key="9">
    <source>
        <dbReference type="Proteomes" id="UP000235703"/>
    </source>
</evidence>
<proteinExistence type="inferred from homology"/>
<dbReference type="EMBL" id="PNFZ01000001">
    <property type="protein sequence ID" value="PMB99435.1"/>
    <property type="molecule type" value="Genomic_DNA"/>
</dbReference>
<evidence type="ECO:0000256" key="2">
    <source>
        <dbReference type="ARBA" id="ARBA00007524"/>
    </source>
</evidence>
<dbReference type="GeneID" id="86842242"/>